<reference evidence="10" key="1">
    <citation type="submission" date="2021-05" db="EMBL/GenBank/DDBJ databases">
        <title>A free-living protist that lacks canonical eukaryotic 1 DNA replication and segregation systems.</title>
        <authorList>
            <person name="Salas-Leiva D.E."/>
            <person name="Tromer E.C."/>
            <person name="Curtis B.A."/>
            <person name="Jerlstrom-Hultqvist J."/>
            <person name="Kolisko M."/>
            <person name="Yi Z."/>
            <person name="Salas-Leiva J.S."/>
            <person name="Gallot-Lavallee L."/>
            <person name="Kops G.J.P.L."/>
            <person name="Archibald J.M."/>
            <person name="Simpson A.G.B."/>
            <person name="Roger A.J."/>
        </authorList>
    </citation>
    <scope>NUCLEOTIDE SEQUENCE</scope>
    <source>
        <strain evidence="10">BICM</strain>
    </source>
</reference>
<comment type="caution">
    <text evidence="10">The sequence shown here is derived from an EMBL/GenBank/DDBJ whole genome shotgun (WGS) entry which is preliminary data.</text>
</comment>
<evidence type="ECO:0000256" key="3">
    <source>
        <dbReference type="ARBA" id="ARBA00022692"/>
    </source>
</evidence>
<dbReference type="Pfam" id="PF03878">
    <property type="entry name" value="YIF1"/>
    <property type="match status" value="1"/>
</dbReference>
<evidence type="ECO:0000313" key="10">
    <source>
        <dbReference type="EMBL" id="KAG9392329.1"/>
    </source>
</evidence>
<evidence type="ECO:0000256" key="9">
    <source>
        <dbReference type="RuleBase" id="RU368073"/>
    </source>
</evidence>
<dbReference type="PANTHER" id="PTHR14083">
    <property type="entry name" value="YIP1 INTERACTING FACTOR HOMOLOG YIF1 PROTEIN"/>
    <property type="match status" value="1"/>
</dbReference>
<feature type="transmembrane region" description="Helical" evidence="9">
    <location>
        <begin position="157"/>
        <end position="174"/>
    </location>
</feature>
<gene>
    <name evidence="10" type="ORF">J8273_5319</name>
</gene>
<comment type="similarity">
    <text evidence="1 9">Belongs to the YIF1 family.</text>
</comment>
<evidence type="ECO:0000256" key="5">
    <source>
        <dbReference type="ARBA" id="ARBA00022927"/>
    </source>
</evidence>
<comment type="function">
    <text evidence="9">Has a role in transport between endoplasmic reticulum and Golgi.</text>
</comment>
<evidence type="ECO:0000256" key="6">
    <source>
        <dbReference type="ARBA" id="ARBA00022989"/>
    </source>
</evidence>
<feature type="transmembrane region" description="Helical" evidence="9">
    <location>
        <begin position="125"/>
        <end position="151"/>
    </location>
</feature>
<feature type="transmembrane region" description="Helical" evidence="9">
    <location>
        <begin position="234"/>
        <end position="253"/>
    </location>
</feature>
<keyword evidence="7 9" id="KW-0333">Golgi apparatus</keyword>
<dbReference type="GO" id="GO:0005789">
    <property type="term" value="C:endoplasmic reticulum membrane"/>
    <property type="evidence" value="ECO:0007669"/>
    <property type="project" value="UniProtKB-SubCell"/>
</dbReference>
<organism evidence="10 11">
    <name type="scientific">Carpediemonas membranifera</name>
    <dbReference type="NCBI Taxonomy" id="201153"/>
    <lineage>
        <taxon>Eukaryota</taxon>
        <taxon>Metamonada</taxon>
        <taxon>Carpediemonas-like organisms</taxon>
        <taxon>Carpediemonas</taxon>
    </lineage>
</organism>
<keyword evidence="8 9" id="KW-0472">Membrane</keyword>
<sequence length="271" mass="29764">MEEALQVTPAALSAMKLGASHYNQVFHDSTSFIQRIVNTKRLQFYFAVTNQCIMRKIGVLLFPYTHSSWKRQIHASEASIPLTPAEDINTPDLYLPFVGIATYIIFCAMGYAVDASYDMQHISRPVVCSIAVVAVELIGFKLASIAFGIAGPPLLEIVGIFGYKYVSLCVALLLSLIHPIAYYMALAYVAAAFGVFIMRTLNPLLIPQTEQRRAGMLSESGVDQTGKALMARTYFVFIVGISQVAPMILLGLFRPAFFLLQRPGETPVIAG</sequence>
<keyword evidence="2 9" id="KW-0813">Transport</keyword>
<protein>
    <recommendedName>
        <fullName evidence="9">Protein YIF1</fullName>
    </recommendedName>
</protein>
<keyword evidence="5 9" id="KW-0653">Protein transport</keyword>
<dbReference type="PANTHER" id="PTHR14083:SF0">
    <property type="entry name" value="YIP1D-INTERACTING FACTOR 1, ISOFORM C"/>
    <property type="match status" value="1"/>
</dbReference>
<dbReference type="GO" id="GO:0000139">
    <property type="term" value="C:Golgi membrane"/>
    <property type="evidence" value="ECO:0007669"/>
    <property type="project" value="UniProtKB-SubCell"/>
</dbReference>
<evidence type="ECO:0000313" key="11">
    <source>
        <dbReference type="Proteomes" id="UP000717585"/>
    </source>
</evidence>
<evidence type="ECO:0000256" key="4">
    <source>
        <dbReference type="ARBA" id="ARBA00022824"/>
    </source>
</evidence>
<proteinExistence type="inferred from homology"/>
<dbReference type="InterPro" id="IPR005578">
    <property type="entry name" value="Yif1_fam"/>
</dbReference>
<evidence type="ECO:0000256" key="1">
    <source>
        <dbReference type="ARBA" id="ARBA00009727"/>
    </source>
</evidence>
<dbReference type="GO" id="GO:0030134">
    <property type="term" value="C:COPII-coated ER to Golgi transport vesicle"/>
    <property type="evidence" value="ECO:0007669"/>
    <property type="project" value="TreeGrafter"/>
</dbReference>
<dbReference type="OrthoDB" id="337750at2759"/>
<accession>A0A8J6B1K8</accession>
<keyword evidence="6 9" id="KW-1133">Transmembrane helix</keyword>
<evidence type="ECO:0000256" key="7">
    <source>
        <dbReference type="ARBA" id="ARBA00023034"/>
    </source>
</evidence>
<evidence type="ECO:0000256" key="8">
    <source>
        <dbReference type="ARBA" id="ARBA00023136"/>
    </source>
</evidence>
<dbReference type="GO" id="GO:0005793">
    <property type="term" value="C:endoplasmic reticulum-Golgi intermediate compartment"/>
    <property type="evidence" value="ECO:0007669"/>
    <property type="project" value="UniProtKB-UniRule"/>
</dbReference>
<dbReference type="GO" id="GO:0006888">
    <property type="term" value="P:endoplasmic reticulum to Golgi vesicle-mediated transport"/>
    <property type="evidence" value="ECO:0007669"/>
    <property type="project" value="UniProtKB-UniRule"/>
</dbReference>
<name>A0A8J6B1K8_9EUKA</name>
<dbReference type="GO" id="GO:0015031">
    <property type="term" value="P:protein transport"/>
    <property type="evidence" value="ECO:0007669"/>
    <property type="project" value="UniProtKB-KW"/>
</dbReference>
<comment type="subcellular location">
    <subcellularLocation>
        <location evidence="9">Endoplasmic reticulum membrane</location>
        <topology evidence="9">Multi-pass membrane protein</topology>
    </subcellularLocation>
    <subcellularLocation>
        <location evidence="9">Golgi apparatus membrane</location>
        <topology evidence="9">Multi-pass membrane protein</topology>
    </subcellularLocation>
</comment>
<evidence type="ECO:0000256" key="2">
    <source>
        <dbReference type="ARBA" id="ARBA00022448"/>
    </source>
</evidence>
<feature type="transmembrane region" description="Helical" evidence="9">
    <location>
        <begin position="93"/>
        <end position="113"/>
    </location>
</feature>
<dbReference type="AlphaFoldDB" id="A0A8J6B1K8"/>
<dbReference type="EMBL" id="JAHDYR010000038">
    <property type="protein sequence ID" value="KAG9392329.1"/>
    <property type="molecule type" value="Genomic_DNA"/>
</dbReference>
<feature type="transmembrane region" description="Helical" evidence="9">
    <location>
        <begin position="181"/>
        <end position="201"/>
    </location>
</feature>
<keyword evidence="3 9" id="KW-0812">Transmembrane</keyword>
<keyword evidence="11" id="KW-1185">Reference proteome</keyword>
<dbReference type="Proteomes" id="UP000717585">
    <property type="component" value="Unassembled WGS sequence"/>
</dbReference>
<keyword evidence="4 9" id="KW-0256">Endoplasmic reticulum</keyword>